<feature type="transmembrane region" description="Helical" evidence="18">
    <location>
        <begin position="188"/>
        <end position="205"/>
    </location>
</feature>
<evidence type="ECO:0000256" key="4">
    <source>
        <dbReference type="ARBA" id="ARBA00022679"/>
    </source>
</evidence>
<comment type="catalytic activity">
    <reaction evidence="16">
        <text>[GlcNAc-(1-&gt;4)-Mur2Ac(oyl-L-Ala-gamma-D-Glu-L-Lys-D-Ala-D-Ala)](n)-di-trans,octa-cis-undecaprenyl diphosphate + beta-D-GlcNAc-(1-&gt;4)-Mur2Ac(oyl-L-Ala-gamma-D-Glu-L-Lys-D-Ala-D-Ala)-di-trans,octa-cis-undecaprenyl diphosphate = [GlcNAc-(1-&gt;4)-Mur2Ac(oyl-L-Ala-gamma-D-Glu-L-Lys-D-Ala-D-Ala)](n+1)-di-trans,octa-cis-undecaprenyl diphosphate + di-trans,octa-cis-undecaprenyl diphosphate + H(+)</text>
        <dbReference type="Rhea" id="RHEA:23708"/>
        <dbReference type="Rhea" id="RHEA-COMP:9602"/>
        <dbReference type="Rhea" id="RHEA-COMP:9603"/>
        <dbReference type="ChEBI" id="CHEBI:15378"/>
        <dbReference type="ChEBI" id="CHEBI:58405"/>
        <dbReference type="ChEBI" id="CHEBI:60033"/>
        <dbReference type="ChEBI" id="CHEBI:78435"/>
        <dbReference type="EC" id="2.4.99.28"/>
    </reaction>
</comment>
<evidence type="ECO:0000256" key="13">
    <source>
        <dbReference type="ARBA" id="ARBA00041185"/>
    </source>
</evidence>
<evidence type="ECO:0000256" key="15">
    <source>
        <dbReference type="ARBA" id="ARBA00044770"/>
    </source>
</evidence>
<evidence type="ECO:0000256" key="1">
    <source>
        <dbReference type="ARBA" id="ARBA00004141"/>
    </source>
</evidence>
<feature type="transmembrane region" description="Helical" evidence="18">
    <location>
        <begin position="64"/>
        <end position="84"/>
    </location>
</feature>
<dbReference type="AlphaFoldDB" id="A0A1R4J6Q5"/>
<name>A0A1R4J6Q5_9MICO</name>
<dbReference type="GO" id="GO:0015648">
    <property type="term" value="F:lipid-linked peptidoglycan transporter activity"/>
    <property type="evidence" value="ECO:0007669"/>
    <property type="project" value="TreeGrafter"/>
</dbReference>
<comment type="function">
    <text evidence="17">Peptidoglycan polymerase that is essential for cell division.</text>
</comment>
<dbReference type="InterPro" id="IPR001182">
    <property type="entry name" value="FtsW/RodA"/>
</dbReference>
<keyword evidence="19" id="KW-0131">Cell cycle</keyword>
<evidence type="ECO:0000256" key="6">
    <source>
        <dbReference type="ARBA" id="ARBA00022960"/>
    </source>
</evidence>
<keyword evidence="8 18" id="KW-1133">Transmembrane helix</keyword>
<feature type="transmembrane region" description="Helical" evidence="18">
    <location>
        <begin position="361"/>
        <end position="382"/>
    </location>
</feature>
<sequence length="405" mass="43192">MTEQQTTSKRSVASAVKVRVDRLFRVQSVDFYLLLGVTGLLLVIGLIMGISASTGRSYGNTGGFVLTIVRQIAFVVGALIVLVVSSLAPVRFWKRIAWPMLGFALLLQLLVFTPLGEEIDGNRAWITIGDSFSLQPAELVKVALAVWIGAVLAAKQPLIGQFRHVLIPVVPVAALALGLVLAGHDLGTVIVMTFVVFGCLIFAGVKVRHLLIPVVLGGIVAAYFVMTSPNRLNRISTFLQEGCSDYTNLCFQPLHGTWALASGGVFGLGLGNSREKYWLPAIHNDYIFALIGEELGLIGAVAVLLLFGLLAVVFMRIITRSSDPFVRIVTGGVSVWLLSQAAVNIAVVLGLLPVLGVPLPLLSSGGTALLTTALAIGIVLSFTRERSTPDHDTITVTSTTRKATE</sequence>
<gene>
    <name evidence="19" type="ORF">FM119_05835</name>
</gene>
<evidence type="ECO:0000313" key="20">
    <source>
        <dbReference type="Proteomes" id="UP000196778"/>
    </source>
</evidence>
<dbReference type="Pfam" id="PF01098">
    <property type="entry name" value="FTSW_RODA_SPOVE"/>
    <property type="match status" value="1"/>
</dbReference>
<evidence type="ECO:0000256" key="7">
    <source>
        <dbReference type="ARBA" id="ARBA00022984"/>
    </source>
</evidence>
<evidence type="ECO:0000256" key="11">
    <source>
        <dbReference type="ARBA" id="ARBA00033270"/>
    </source>
</evidence>
<dbReference type="GO" id="GO:0032153">
    <property type="term" value="C:cell division site"/>
    <property type="evidence" value="ECO:0007669"/>
    <property type="project" value="TreeGrafter"/>
</dbReference>
<dbReference type="OrthoDB" id="9768187at2"/>
<dbReference type="EC" id="2.4.99.28" evidence="15"/>
<feature type="transmembrane region" description="Helical" evidence="18">
    <location>
        <begin position="31"/>
        <end position="52"/>
    </location>
</feature>
<reference evidence="20" key="1">
    <citation type="submission" date="2017-02" db="EMBL/GenBank/DDBJ databases">
        <authorList>
            <person name="Dridi B."/>
        </authorList>
    </citation>
    <scope>NUCLEOTIDE SEQUENCE [LARGE SCALE GENOMIC DNA]</scope>
    <source>
        <strain evidence="20">EB411</strain>
    </source>
</reference>
<dbReference type="PANTHER" id="PTHR30474:SF2">
    <property type="entry name" value="PEPTIDOGLYCAN GLYCOSYLTRANSFERASE FTSW-RELATED"/>
    <property type="match status" value="1"/>
</dbReference>
<comment type="similarity">
    <text evidence="12">Belongs to the SEDS family. FtsW subfamily.</text>
</comment>
<feature type="transmembrane region" description="Helical" evidence="18">
    <location>
        <begin position="335"/>
        <end position="355"/>
    </location>
</feature>
<evidence type="ECO:0000256" key="9">
    <source>
        <dbReference type="ARBA" id="ARBA00023136"/>
    </source>
</evidence>
<keyword evidence="9 18" id="KW-0472">Membrane</keyword>
<keyword evidence="19" id="KW-0132">Cell division</keyword>
<evidence type="ECO:0000256" key="12">
    <source>
        <dbReference type="ARBA" id="ARBA00038053"/>
    </source>
</evidence>
<evidence type="ECO:0000256" key="10">
    <source>
        <dbReference type="ARBA" id="ARBA00032370"/>
    </source>
</evidence>
<evidence type="ECO:0000256" key="5">
    <source>
        <dbReference type="ARBA" id="ARBA00022692"/>
    </source>
</evidence>
<dbReference type="EMBL" id="FUKR01000032">
    <property type="protein sequence ID" value="SJN27747.1"/>
    <property type="molecule type" value="Genomic_DNA"/>
</dbReference>
<keyword evidence="3" id="KW-0328">Glycosyltransferase</keyword>
<evidence type="ECO:0000256" key="17">
    <source>
        <dbReference type="ARBA" id="ARBA00049966"/>
    </source>
</evidence>
<dbReference type="GO" id="GO:0005886">
    <property type="term" value="C:plasma membrane"/>
    <property type="evidence" value="ECO:0007669"/>
    <property type="project" value="TreeGrafter"/>
</dbReference>
<keyword evidence="6" id="KW-0133">Cell shape</keyword>
<feature type="transmembrane region" description="Helical" evidence="18">
    <location>
        <begin position="96"/>
        <end position="116"/>
    </location>
</feature>
<evidence type="ECO:0000256" key="2">
    <source>
        <dbReference type="ARBA" id="ARBA00004752"/>
    </source>
</evidence>
<dbReference type="GO" id="GO:0008955">
    <property type="term" value="F:peptidoglycan glycosyltransferase activity"/>
    <property type="evidence" value="ECO:0007669"/>
    <property type="project" value="UniProtKB-EC"/>
</dbReference>
<comment type="subcellular location">
    <subcellularLocation>
        <location evidence="1">Membrane</location>
        <topology evidence="1">Multi-pass membrane protein</topology>
    </subcellularLocation>
</comment>
<proteinExistence type="inferred from homology"/>
<accession>A0A1R4J6Q5</accession>
<dbReference type="Proteomes" id="UP000196778">
    <property type="component" value="Unassembled WGS sequence"/>
</dbReference>
<dbReference type="InterPro" id="IPR018365">
    <property type="entry name" value="Cell_cycle_FtsW-rel_CS"/>
</dbReference>
<dbReference type="GO" id="GO:0009252">
    <property type="term" value="P:peptidoglycan biosynthetic process"/>
    <property type="evidence" value="ECO:0007669"/>
    <property type="project" value="UniProtKB-KW"/>
</dbReference>
<feature type="transmembrane region" description="Helical" evidence="18">
    <location>
        <begin position="165"/>
        <end position="182"/>
    </location>
</feature>
<dbReference type="PANTHER" id="PTHR30474">
    <property type="entry name" value="CELL CYCLE PROTEIN"/>
    <property type="match status" value="1"/>
</dbReference>
<evidence type="ECO:0000256" key="16">
    <source>
        <dbReference type="ARBA" id="ARBA00049902"/>
    </source>
</evidence>
<organism evidence="19 20">
    <name type="scientific">Mycetocola reblochoni REB411</name>
    <dbReference type="NCBI Taxonomy" id="1255698"/>
    <lineage>
        <taxon>Bacteria</taxon>
        <taxon>Bacillati</taxon>
        <taxon>Actinomycetota</taxon>
        <taxon>Actinomycetes</taxon>
        <taxon>Micrococcales</taxon>
        <taxon>Microbacteriaceae</taxon>
        <taxon>Mycetocola</taxon>
    </lineage>
</organism>
<protein>
    <recommendedName>
        <fullName evidence="13">Probable peptidoglycan glycosyltransferase FtsW</fullName>
        <ecNumber evidence="15">2.4.99.28</ecNumber>
    </recommendedName>
    <alternativeName>
        <fullName evidence="14">Cell division protein FtsW</fullName>
    </alternativeName>
    <alternativeName>
        <fullName evidence="11">Cell wall polymerase</fullName>
    </alternativeName>
    <alternativeName>
        <fullName evidence="10">Peptidoglycan polymerase</fullName>
    </alternativeName>
</protein>
<dbReference type="GO" id="GO:0051301">
    <property type="term" value="P:cell division"/>
    <property type="evidence" value="ECO:0007669"/>
    <property type="project" value="UniProtKB-KW"/>
</dbReference>
<evidence type="ECO:0000313" key="19">
    <source>
        <dbReference type="EMBL" id="SJN27747.1"/>
    </source>
</evidence>
<feature type="transmembrane region" description="Helical" evidence="18">
    <location>
        <begin position="210"/>
        <end position="226"/>
    </location>
</feature>
<evidence type="ECO:0000256" key="14">
    <source>
        <dbReference type="ARBA" id="ARBA00041418"/>
    </source>
</evidence>
<keyword evidence="20" id="KW-1185">Reference proteome</keyword>
<dbReference type="RefSeq" id="WP_087136740.1">
    <property type="nucleotide sequence ID" value="NZ_FUKR01000032.1"/>
</dbReference>
<feature type="transmembrane region" description="Helical" evidence="18">
    <location>
        <begin position="295"/>
        <end position="314"/>
    </location>
</feature>
<keyword evidence="4" id="KW-0808">Transferase</keyword>
<evidence type="ECO:0000256" key="3">
    <source>
        <dbReference type="ARBA" id="ARBA00022676"/>
    </source>
</evidence>
<comment type="pathway">
    <text evidence="2">Cell wall biogenesis; peptidoglycan biosynthesis.</text>
</comment>
<evidence type="ECO:0000256" key="18">
    <source>
        <dbReference type="SAM" id="Phobius"/>
    </source>
</evidence>
<dbReference type="PROSITE" id="PS00428">
    <property type="entry name" value="FTSW_RODA_SPOVE"/>
    <property type="match status" value="1"/>
</dbReference>
<keyword evidence="7" id="KW-0573">Peptidoglycan synthesis</keyword>
<feature type="transmembrane region" description="Helical" evidence="18">
    <location>
        <begin position="136"/>
        <end position="153"/>
    </location>
</feature>
<evidence type="ECO:0000256" key="8">
    <source>
        <dbReference type="ARBA" id="ARBA00022989"/>
    </source>
</evidence>
<keyword evidence="5 18" id="KW-0812">Transmembrane</keyword>
<dbReference type="GO" id="GO:0008360">
    <property type="term" value="P:regulation of cell shape"/>
    <property type="evidence" value="ECO:0007669"/>
    <property type="project" value="UniProtKB-KW"/>
</dbReference>